<proteinExistence type="predicted"/>
<dbReference type="Pfam" id="PF00148">
    <property type="entry name" value="Oxidored_nitro"/>
    <property type="match status" value="1"/>
</dbReference>
<dbReference type="Gene3D" id="3.40.50.1980">
    <property type="entry name" value="Nitrogenase molybdenum iron protein domain"/>
    <property type="match status" value="2"/>
</dbReference>
<evidence type="ECO:0000313" key="2">
    <source>
        <dbReference type="EMBL" id="PXV95725.1"/>
    </source>
</evidence>
<accession>A0A318ES09</accession>
<dbReference type="RefSeq" id="WP_110290122.1">
    <property type="nucleotide sequence ID" value="NZ_QICS01000001.1"/>
</dbReference>
<dbReference type="InterPro" id="IPR052673">
    <property type="entry name" value="Ni-siroh_cyclase_CfbD"/>
</dbReference>
<feature type="domain" description="Nitrogenase/oxidoreductase component 1" evidence="1">
    <location>
        <begin position="32"/>
        <end position="414"/>
    </location>
</feature>
<dbReference type="GO" id="GO:0016491">
    <property type="term" value="F:oxidoreductase activity"/>
    <property type="evidence" value="ECO:0007669"/>
    <property type="project" value="InterPro"/>
</dbReference>
<evidence type="ECO:0000313" key="3">
    <source>
        <dbReference type="Proteomes" id="UP000247523"/>
    </source>
</evidence>
<dbReference type="SUPFAM" id="SSF53807">
    <property type="entry name" value="Helical backbone' metal receptor"/>
    <property type="match status" value="1"/>
</dbReference>
<gene>
    <name evidence="2" type="ORF">C8E03_101355</name>
</gene>
<dbReference type="InterPro" id="IPR000510">
    <property type="entry name" value="Nase/OxRdtase_comp1"/>
</dbReference>
<dbReference type="PANTHER" id="PTHR42846:SF1">
    <property type="entry name" value="NI-SIROHYDROCHLORIN A,C-DIAMIDE REDUCTIVE CYCLASE COMPLEX, COMPONENT CFBD"/>
    <property type="match status" value="1"/>
</dbReference>
<sequence length="423" mass="48366">MKQSKFPYRLSEIESNQGILFSHEGASPGCHCPMHTALSAIRNIEGLSSLVVGMPECSFYSRYVMDTPIGPNKELHYTYVLDSNEVVFGCRDGLTKALEEMERDNAKAIVVIMTCIPALIGEDIAEIAEAFCEEHVTKAVCIDLAHYKRNGYEAGFYESYQALLSFCVKQNRIDNQVAFLGSCSGEEGNFLKLSLKNNAFEILEINAFFSIAEFQRVTASRLTIVTQIHFLPLAKRLEQEYHIPYIFLAGSYSIKAINKCYQQIQEQLTLSEAFDFTSFNSLLQKENEIRKKFKNSRFVITAVVEDVLLLTEYLCSLSMKPCLLHLEEYRVFMREWKEKILAYSVNPLITYMVQDEPVAKLLKEADFLSTKEDIRLCIGNRFDEDVVCIKTGRFQVPFIGYERTLTLLTQMENAYKEEAYATI</sequence>
<organism evidence="2 3">
    <name type="scientific">Lachnotalea glycerini</name>
    <dbReference type="NCBI Taxonomy" id="1763509"/>
    <lineage>
        <taxon>Bacteria</taxon>
        <taxon>Bacillati</taxon>
        <taxon>Bacillota</taxon>
        <taxon>Clostridia</taxon>
        <taxon>Lachnospirales</taxon>
        <taxon>Lachnospiraceae</taxon>
        <taxon>Lachnotalea</taxon>
    </lineage>
</organism>
<dbReference type="PANTHER" id="PTHR42846">
    <property type="entry name" value="NI-SIROHYDROCHLORIN A,C-DIAMIDE REDUCTIVE CYCLASE COMPLEX, COMPONENT CFBD"/>
    <property type="match status" value="1"/>
</dbReference>
<protein>
    <submittedName>
        <fullName evidence="2">Nitrogenase molybdenum-iron protein alpha/beta subunit</fullName>
    </submittedName>
</protein>
<reference evidence="2 3" key="1">
    <citation type="submission" date="2018-05" db="EMBL/GenBank/DDBJ databases">
        <title>Genomic Encyclopedia of Type Strains, Phase IV (KMG-IV): sequencing the most valuable type-strain genomes for metagenomic binning, comparative biology and taxonomic classification.</title>
        <authorList>
            <person name="Goeker M."/>
        </authorList>
    </citation>
    <scope>NUCLEOTIDE SEQUENCE [LARGE SCALE GENOMIC DNA]</scope>
    <source>
        <strain evidence="2 3">DSM 28816</strain>
    </source>
</reference>
<dbReference type="EMBL" id="QICS01000001">
    <property type="protein sequence ID" value="PXV95725.1"/>
    <property type="molecule type" value="Genomic_DNA"/>
</dbReference>
<dbReference type="AlphaFoldDB" id="A0A318ES09"/>
<evidence type="ECO:0000259" key="1">
    <source>
        <dbReference type="Pfam" id="PF00148"/>
    </source>
</evidence>
<comment type="caution">
    <text evidence="2">The sequence shown here is derived from an EMBL/GenBank/DDBJ whole genome shotgun (WGS) entry which is preliminary data.</text>
</comment>
<dbReference type="Proteomes" id="UP000247523">
    <property type="component" value="Unassembled WGS sequence"/>
</dbReference>
<name>A0A318ES09_9FIRM</name>